<organism evidence="1">
    <name type="scientific">Alexandrium catenella</name>
    <name type="common">Red tide dinoflagellate</name>
    <name type="synonym">Gonyaulax catenella</name>
    <dbReference type="NCBI Taxonomy" id="2925"/>
    <lineage>
        <taxon>Eukaryota</taxon>
        <taxon>Sar</taxon>
        <taxon>Alveolata</taxon>
        <taxon>Dinophyceae</taxon>
        <taxon>Gonyaulacales</taxon>
        <taxon>Pyrocystaceae</taxon>
        <taxon>Alexandrium</taxon>
    </lineage>
</organism>
<name>A0A7S1RK87_ALECA</name>
<dbReference type="EMBL" id="HBGE01076526">
    <property type="protein sequence ID" value="CAD9169032.1"/>
    <property type="molecule type" value="Transcribed_RNA"/>
</dbReference>
<dbReference type="AlphaFoldDB" id="A0A7S1RK87"/>
<sequence length="256" mass="28240">MLQDKMQAQKTPLKKLSEAEALLLRLAAQQVRLVLRICRSEGVSGKDAAGAAETARLLASAQRLLSTMLGSVPKEGKRLPFWTRRPHLVADVLRLMLEAVYAAPTGEYAAAAAGDVTRLWEAYALGGTRMTAQSAGATGQMSYQAKIQRSTRGTVILLLAHALEQQRRWHGVDAATTRCLQRLSPAERKEARSGEVAHWKEVVGILQAGMNPLLTSLEGSDYLKQSLYTGLREPLNTMFKELHENFQERGRYRGEA</sequence>
<evidence type="ECO:0000313" key="1">
    <source>
        <dbReference type="EMBL" id="CAD9169032.1"/>
    </source>
</evidence>
<proteinExistence type="predicted"/>
<protein>
    <submittedName>
        <fullName evidence="1">Uncharacterized protein</fullName>
    </submittedName>
</protein>
<accession>A0A7S1RK87</accession>
<reference evidence="1" key="1">
    <citation type="submission" date="2021-01" db="EMBL/GenBank/DDBJ databases">
        <authorList>
            <person name="Corre E."/>
            <person name="Pelletier E."/>
            <person name="Niang G."/>
            <person name="Scheremetjew M."/>
            <person name="Finn R."/>
            <person name="Kale V."/>
            <person name="Holt S."/>
            <person name="Cochrane G."/>
            <person name="Meng A."/>
            <person name="Brown T."/>
            <person name="Cohen L."/>
        </authorList>
    </citation>
    <scope>NUCLEOTIDE SEQUENCE</scope>
    <source>
        <strain evidence="1">OF101</strain>
    </source>
</reference>
<gene>
    <name evidence="1" type="ORF">ACAT0790_LOCUS45800</name>
</gene>